<reference evidence="1" key="1">
    <citation type="submission" date="2021-02" db="EMBL/GenBank/DDBJ databases">
        <authorList>
            <person name="Nowell W R."/>
        </authorList>
    </citation>
    <scope>NUCLEOTIDE SEQUENCE</scope>
</reference>
<gene>
    <name evidence="1" type="ORF">BJG266_LOCUS36613</name>
</gene>
<sequence>MKELDWLPLKLTLQIM</sequence>
<evidence type="ECO:0000313" key="2">
    <source>
        <dbReference type="Proteomes" id="UP000663877"/>
    </source>
</evidence>
<evidence type="ECO:0000313" key="1">
    <source>
        <dbReference type="EMBL" id="CAF1381785.1"/>
    </source>
</evidence>
<proteinExistence type="predicted"/>
<accession>A0A815JJ06</accession>
<comment type="caution">
    <text evidence="1">The sequence shown here is derived from an EMBL/GenBank/DDBJ whole genome shotgun (WGS) entry which is preliminary data.</text>
</comment>
<name>A0A815JJ06_9BILA</name>
<dbReference type="EMBL" id="CAJNOI010001094">
    <property type="protein sequence ID" value="CAF1381785.1"/>
    <property type="molecule type" value="Genomic_DNA"/>
</dbReference>
<feature type="non-terminal residue" evidence="1">
    <location>
        <position position="16"/>
    </location>
</feature>
<protein>
    <submittedName>
        <fullName evidence="1">Uncharacterized protein</fullName>
    </submittedName>
</protein>
<organism evidence="1 2">
    <name type="scientific">Adineta steineri</name>
    <dbReference type="NCBI Taxonomy" id="433720"/>
    <lineage>
        <taxon>Eukaryota</taxon>
        <taxon>Metazoa</taxon>
        <taxon>Spiralia</taxon>
        <taxon>Gnathifera</taxon>
        <taxon>Rotifera</taxon>
        <taxon>Eurotatoria</taxon>
        <taxon>Bdelloidea</taxon>
        <taxon>Adinetida</taxon>
        <taxon>Adinetidae</taxon>
        <taxon>Adineta</taxon>
    </lineage>
</organism>
<dbReference type="Proteomes" id="UP000663877">
    <property type="component" value="Unassembled WGS sequence"/>
</dbReference>
<dbReference type="AlphaFoldDB" id="A0A815JJ06"/>